<dbReference type="Pfam" id="PF00076">
    <property type="entry name" value="RRM_1"/>
    <property type="match status" value="1"/>
</dbReference>
<keyword evidence="12" id="KW-0539">Nucleus</keyword>
<evidence type="ECO:0000256" key="7">
    <source>
        <dbReference type="ARBA" id="ARBA00022728"/>
    </source>
</evidence>
<evidence type="ECO:0000256" key="14">
    <source>
        <dbReference type="ARBA" id="ARBA00025224"/>
    </source>
</evidence>
<dbReference type="InterPro" id="IPR000504">
    <property type="entry name" value="RRM_dom"/>
</dbReference>
<evidence type="ECO:0000256" key="10">
    <source>
        <dbReference type="ARBA" id="ARBA00022884"/>
    </source>
</evidence>
<protein>
    <recommendedName>
        <fullName evidence="4">Pre-mRNA-splicing factor CWC2</fullName>
    </recommendedName>
</protein>
<dbReference type="GO" id="GO:0000974">
    <property type="term" value="C:Prp19 complex"/>
    <property type="evidence" value="ECO:0007669"/>
    <property type="project" value="TreeGrafter"/>
</dbReference>
<dbReference type="GO" id="GO:0008270">
    <property type="term" value="F:zinc ion binding"/>
    <property type="evidence" value="ECO:0007669"/>
    <property type="project" value="UniProtKB-KW"/>
</dbReference>
<dbReference type="InterPro" id="IPR000571">
    <property type="entry name" value="Znf_CCCH"/>
</dbReference>
<evidence type="ECO:0000256" key="5">
    <source>
        <dbReference type="ARBA" id="ARBA00022664"/>
    </source>
</evidence>
<comment type="subcellular location">
    <subcellularLocation>
        <location evidence="1">Nucleus</location>
    </subcellularLocation>
</comment>
<dbReference type="InterPro" id="IPR039171">
    <property type="entry name" value="Cwc2/Slt11"/>
</dbReference>
<dbReference type="AlphaFoldDB" id="A0AAD5BEP9"/>
<evidence type="ECO:0000256" key="17">
    <source>
        <dbReference type="SAM" id="MobiDB-lite"/>
    </source>
</evidence>
<keyword evidence="5" id="KW-0507">mRNA processing</keyword>
<dbReference type="GO" id="GO:0036002">
    <property type="term" value="F:pre-mRNA binding"/>
    <property type="evidence" value="ECO:0007669"/>
    <property type="project" value="TreeGrafter"/>
</dbReference>
<organism evidence="20 21">
    <name type="scientific">Candida theae</name>
    <dbReference type="NCBI Taxonomy" id="1198502"/>
    <lineage>
        <taxon>Eukaryota</taxon>
        <taxon>Fungi</taxon>
        <taxon>Dikarya</taxon>
        <taxon>Ascomycota</taxon>
        <taxon>Saccharomycotina</taxon>
        <taxon>Pichiomycetes</taxon>
        <taxon>Debaryomycetaceae</taxon>
        <taxon>Candida/Lodderomyces clade</taxon>
        <taxon>Candida</taxon>
    </lineage>
</organism>
<keyword evidence="10 15" id="KW-0694">RNA-binding</keyword>
<dbReference type="RefSeq" id="XP_051608644.1">
    <property type="nucleotide sequence ID" value="XM_051752170.1"/>
</dbReference>
<keyword evidence="21" id="KW-1185">Reference proteome</keyword>
<feature type="region of interest" description="Disordered" evidence="17">
    <location>
        <begin position="414"/>
        <end position="434"/>
    </location>
</feature>
<sequence>MSSISSITSSDPMSSPARIQVDINTLQDEEKPQQVGGATFNMWYLNWSGGGGINPSASDSFTRSKFRVNIERDQGYTRAGDASPVCLFFSRGCCYMGSNCKYSHSLPSKSKFQSQAKDCFGRDKTAEYNDDMDGVGSFNHTNKTLYIGGIQMRPNIEDLVTKNFEEFGDIAKVKVIYNKNCAFVTMKTEFDAQFAKEAMNRQCLINPETNSSKSKEVLHVRWAHQDRNPEAQKQNKRKTEQMAMDTVKELLSNETCKRVKMGEGREIDNLPSEVVDVELDNGNDDDNDDEDDDDDDDDVDIDESDDEDEEDDAVPDIKPKKNGKLHRGKMLIKNKNTTNQNGALSRYSESPNYGHANGQTQNGHGQQYRGGGYASTSGGATSDEIRRDFFERHGLANQSTLKDLAELRKRMKTTRHEPNLVTVLGNYSSDEDDD</sequence>
<evidence type="ECO:0000256" key="12">
    <source>
        <dbReference type="ARBA" id="ARBA00023242"/>
    </source>
</evidence>
<accession>A0AAD5BEP9</accession>
<dbReference type="GO" id="GO:0006397">
    <property type="term" value="P:mRNA processing"/>
    <property type="evidence" value="ECO:0007669"/>
    <property type="project" value="UniProtKB-KW"/>
</dbReference>
<dbReference type="GeneID" id="76150876"/>
<dbReference type="SUPFAM" id="SSF54928">
    <property type="entry name" value="RNA-binding domain, RBD"/>
    <property type="match status" value="1"/>
</dbReference>
<feature type="domain" description="C3H1-type" evidence="19">
    <location>
        <begin position="80"/>
        <end position="107"/>
    </location>
</feature>
<comment type="similarity">
    <text evidence="2">Belongs to the RRM CWC2 family.</text>
</comment>
<comment type="subunit">
    <text evidence="3">Associated with the spliceosome.</text>
</comment>
<keyword evidence="6 16" id="KW-0479">Metal-binding</keyword>
<feature type="compositionally biased region" description="Acidic residues" evidence="17">
    <location>
        <begin position="275"/>
        <end position="314"/>
    </location>
</feature>
<comment type="caution">
    <text evidence="20">The sequence shown here is derived from an EMBL/GenBank/DDBJ whole genome shotgun (WGS) entry which is preliminary data.</text>
</comment>
<evidence type="ECO:0000256" key="9">
    <source>
        <dbReference type="ARBA" id="ARBA00022833"/>
    </source>
</evidence>
<dbReference type="GO" id="GO:0071006">
    <property type="term" value="C:U2-type catalytic step 1 spliceosome"/>
    <property type="evidence" value="ECO:0007669"/>
    <property type="project" value="TreeGrafter"/>
</dbReference>
<dbReference type="PANTHER" id="PTHR14089:SF2">
    <property type="entry name" value="PRE-MRNA-SPLICING FACTOR CWC2"/>
    <property type="match status" value="1"/>
</dbReference>
<proteinExistence type="inferred from homology"/>
<feature type="region of interest" description="Disordered" evidence="17">
    <location>
        <begin position="262"/>
        <end position="386"/>
    </location>
</feature>
<feature type="compositionally biased region" description="Basic residues" evidence="17">
    <location>
        <begin position="320"/>
        <end position="332"/>
    </location>
</feature>
<comment type="function">
    <text evidence="14">Involved in the first step of pre-mRNA splicing. Required for cell growth and cell cycle control. Plays a role in the levels of the U1, U4, U5 and U6 snRNAs and the maintenance of the U4/U6 snRNA complex. May provide the link between the 'nineteen complex' NTC spliceosome protein complex and the spliceosome through the U6 snRNA. Associates predominantly with U6 snRNAs in assembled active spliceosomes. Binds directly to the internal stem-loop (ISL) domain of the U6 snRNA and to the pre-mRNA intron near the 5' splice site during the activation and catalytic phases of the spliceosome cycle.</text>
</comment>
<name>A0AAD5BEP9_9ASCO</name>
<feature type="compositionally biased region" description="Polar residues" evidence="17">
    <location>
        <begin position="334"/>
        <end position="365"/>
    </location>
</feature>
<dbReference type="GO" id="GO:0008380">
    <property type="term" value="P:RNA splicing"/>
    <property type="evidence" value="ECO:0007669"/>
    <property type="project" value="UniProtKB-KW"/>
</dbReference>
<evidence type="ECO:0000259" key="19">
    <source>
        <dbReference type="PROSITE" id="PS50103"/>
    </source>
</evidence>
<feature type="region of interest" description="Disordered" evidence="17">
    <location>
        <begin position="222"/>
        <end position="241"/>
    </location>
</feature>
<dbReference type="GO" id="GO:0071007">
    <property type="term" value="C:U2-type catalytic step 2 spliceosome"/>
    <property type="evidence" value="ECO:0007669"/>
    <property type="project" value="TreeGrafter"/>
</dbReference>
<dbReference type="Gene3D" id="4.10.1000.10">
    <property type="entry name" value="Zinc finger, CCCH-type"/>
    <property type="match status" value="1"/>
</dbReference>
<evidence type="ECO:0000256" key="2">
    <source>
        <dbReference type="ARBA" id="ARBA00008024"/>
    </source>
</evidence>
<evidence type="ECO:0000256" key="3">
    <source>
        <dbReference type="ARBA" id="ARBA00011524"/>
    </source>
</evidence>
<evidence type="ECO:0000256" key="1">
    <source>
        <dbReference type="ARBA" id="ARBA00004123"/>
    </source>
</evidence>
<evidence type="ECO:0000256" key="6">
    <source>
        <dbReference type="ARBA" id="ARBA00022723"/>
    </source>
</evidence>
<evidence type="ECO:0000313" key="21">
    <source>
        <dbReference type="Proteomes" id="UP001204833"/>
    </source>
</evidence>
<dbReference type="Pfam" id="PF16131">
    <property type="entry name" value="Torus"/>
    <property type="match status" value="1"/>
</dbReference>
<keyword evidence="13" id="KW-0131">Cell cycle</keyword>
<evidence type="ECO:0000256" key="11">
    <source>
        <dbReference type="ARBA" id="ARBA00023187"/>
    </source>
</evidence>
<dbReference type="SMART" id="SM00360">
    <property type="entry name" value="RRM"/>
    <property type="match status" value="1"/>
</dbReference>
<dbReference type="PROSITE" id="PS50103">
    <property type="entry name" value="ZF_C3H1"/>
    <property type="match status" value="1"/>
</dbReference>
<keyword evidence="9 16" id="KW-0862">Zinc</keyword>
<evidence type="ECO:0000313" key="20">
    <source>
        <dbReference type="EMBL" id="KAI5958009.1"/>
    </source>
</evidence>
<evidence type="ECO:0000256" key="4">
    <source>
        <dbReference type="ARBA" id="ARBA00017295"/>
    </source>
</evidence>
<dbReference type="InterPro" id="IPR036855">
    <property type="entry name" value="Znf_CCCH_sf"/>
</dbReference>
<dbReference type="Proteomes" id="UP001204833">
    <property type="component" value="Unassembled WGS sequence"/>
</dbReference>
<dbReference type="EMBL" id="JAIHNG010000119">
    <property type="protein sequence ID" value="KAI5958009.1"/>
    <property type="molecule type" value="Genomic_DNA"/>
</dbReference>
<evidence type="ECO:0000256" key="15">
    <source>
        <dbReference type="PROSITE-ProRule" id="PRU00176"/>
    </source>
</evidence>
<evidence type="ECO:0000256" key="8">
    <source>
        <dbReference type="ARBA" id="ARBA00022771"/>
    </source>
</evidence>
<dbReference type="InterPro" id="IPR035979">
    <property type="entry name" value="RBD_domain_sf"/>
</dbReference>
<dbReference type="Gene3D" id="3.30.70.330">
    <property type="match status" value="1"/>
</dbReference>
<dbReference type="InterPro" id="IPR012677">
    <property type="entry name" value="Nucleotide-bd_a/b_plait_sf"/>
</dbReference>
<gene>
    <name evidence="20" type="ORF">KGF57_002817</name>
</gene>
<evidence type="ECO:0000256" key="16">
    <source>
        <dbReference type="PROSITE-ProRule" id="PRU00723"/>
    </source>
</evidence>
<dbReference type="GO" id="GO:0017070">
    <property type="term" value="F:U6 snRNA binding"/>
    <property type="evidence" value="ECO:0007669"/>
    <property type="project" value="TreeGrafter"/>
</dbReference>
<dbReference type="PROSITE" id="PS50102">
    <property type="entry name" value="RRM"/>
    <property type="match status" value="1"/>
</dbReference>
<reference evidence="20 21" key="1">
    <citation type="journal article" date="2022" name="DNA Res.">
        <title>Genome analysis of five recently described species of the CUG-Ser clade uncovers Candida theae as a new hybrid lineage with pathogenic potential in the Candida parapsilosis species complex.</title>
        <authorList>
            <person name="Mixao V."/>
            <person name="Del Olmo V."/>
            <person name="Hegedusova E."/>
            <person name="Saus E."/>
            <person name="Pryszcz L."/>
            <person name="Cillingova A."/>
            <person name="Nosek J."/>
            <person name="Gabaldon T."/>
        </authorList>
    </citation>
    <scope>NUCLEOTIDE SEQUENCE [LARGE SCALE GENOMIC DNA]</scope>
    <source>
        <strain evidence="20 21">CBS 12239</strain>
    </source>
</reference>
<dbReference type="PANTHER" id="PTHR14089">
    <property type="entry name" value="PRE-MRNA-SPLICING FACTOR RBM22"/>
    <property type="match status" value="1"/>
</dbReference>
<feature type="zinc finger region" description="C3H1-type" evidence="16">
    <location>
        <begin position="80"/>
        <end position="107"/>
    </location>
</feature>
<dbReference type="InterPro" id="IPR032297">
    <property type="entry name" value="Torus"/>
</dbReference>
<evidence type="ECO:0000256" key="13">
    <source>
        <dbReference type="ARBA" id="ARBA00023306"/>
    </source>
</evidence>
<keyword evidence="8 16" id="KW-0863">Zinc-finger</keyword>
<feature type="domain" description="RRM" evidence="18">
    <location>
        <begin position="143"/>
        <end position="225"/>
    </location>
</feature>
<keyword evidence="7" id="KW-0747">Spliceosome</keyword>
<dbReference type="SUPFAM" id="SSF90229">
    <property type="entry name" value="CCCH zinc finger"/>
    <property type="match status" value="1"/>
</dbReference>
<keyword evidence="11" id="KW-0508">mRNA splicing</keyword>
<evidence type="ECO:0000259" key="18">
    <source>
        <dbReference type="PROSITE" id="PS50102"/>
    </source>
</evidence>